<evidence type="ECO:0000313" key="2">
    <source>
        <dbReference type="EMBL" id="TPE46890.1"/>
    </source>
</evidence>
<reference evidence="2 3" key="1">
    <citation type="submission" date="2019-06" db="EMBL/GenBank/DDBJ databases">
        <title>A novel bacterium of genus Amaricoccus, isolated from marine sediment.</title>
        <authorList>
            <person name="Huang H."/>
            <person name="Mo K."/>
            <person name="Hu Y."/>
        </authorList>
    </citation>
    <scope>NUCLEOTIDE SEQUENCE [LARGE SCALE GENOMIC DNA]</scope>
    <source>
        <strain evidence="2 3">HB172011</strain>
    </source>
</reference>
<name>A0A501WEW8_9RHOB</name>
<evidence type="ECO:0000256" key="1">
    <source>
        <dbReference type="SAM" id="MobiDB-lite"/>
    </source>
</evidence>
<comment type="caution">
    <text evidence="2">The sequence shown here is derived from an EMBL/GenBank/DDBJ whole genome shotgun (WGS) entry which is preliminary data.</text>
</comment>
<feature type="compositionally biased region" description="Basic and acidic residues" evidence="1">
    <location>
        <begin position="47"/>
        <end position="70"/>
    </location>
</feature>
<dbReference type="Pfam" id="PF18856">
    <property type="entry name" value="baeRF_family12"/>
    <property type="match status" value="1"/>
</dbReference>
<keyword evidence="3" id="KW-1185">Reference proteome</keyword>
<feature type="region of interest" description="Disordered" evidence="1">
    <location>
        <begin position="35"/>
        <end position="70"/>
    </location>
</feature>
<dbReference type="Proteomes" id="UP000319255">
    <property type="component" value="Unassembled WGS sequence"/>
</dbReference>
<accession>A0A501WEW8</accession>
<sequence>MRIQNGTWVLVADGEKYLLLRNHGDADLPDLRVIGHEELDNPPTREQGTDRPGRFDDPGPGRSAAEETDWKRLEKERFAKDLAEQLRLWALEGRFRALVLVADPRTLGVLRPLLHKEVESRLEAEINKDLARLPVPEIESALGAA</sequence>
<dbReference type="InterPro" id="IPR041374">
    <property type="entry name" value="BaeRF_family12"/>
</dbReference>
<proteinExistence type="predicted"/>
<protein>
    <submittedName>
        <fullName evidence="2">Host attachment protein</fullName>
    </submittedName>
</protein>
<dbReference type="RefSeq" id="WP_140456106.1">
    <property type="nucleotide sequence ID" value="NZ_VFRP01000038.1"/>
</dbReference>
<evidence type="ECO:0000313" key="3">
    <source>
        <dbReference type="Proteomes" id="UP000319255"/>
    </source>
</evidence>
<dbReference type="OrthoDB" id="9812459at2"/>
<gene>
    <name evidence="2" type="ORF">FJM51_21095</name>
</gene>
<organism evidence="2 3">
    <name type="scientific">Amaricoccus solimangrovi</name>
    <dbReference type="NCBI Taxonomy" id="2589815"/>
    <lineage>
        <taxon>Bacteria</taxon>
        <taxon>Pseudomonadati</taxon>
        <taxon>Pseudomonadota</taxon>
        <taxon>Alphaproteobacteria</taxon>
        <taxon>Rhodobacterales</taxon>
        <taxon>Paracoccaceae</taxon>
        <taxon>Amaricoccus</taxon>
    </lineage>
</organism>
<dbReference type="AlphaFoldDB" id="A0A501WEW8"/>
<dbReference type="EMBL" id="VFRP01000038">
    <property type="protein sequence ID" value="TPE46890.1"/>
    <property type="molecule type" value="Genomic_DNA"/>
</dbReference>